<dbReference type="NCBIfam" id="TIGR00254">
    <property type="entry name" value="GGDEF"/>
    <property type="match status" value="1"/>
</dbReference>
<dbReference type="Pfam" id="PF08447">
    <property type="entry name" value="PAS_3"/>
    <property type="match status" value="1"/>
</dbReference>
<dbReference type="RefSeq" id="WP_272738350.1">
    <property type="nucleotide sequence ID" value="NZ_CP116942.1"/>
</dbReference>
<dbReference type="InterPro" id="IPR000160">
    <property type="entry name" value="GGDEF_dom"/>
</dbReference>
<dbReference type="Pfam" id="PF00563">
    <property type="entry name" value="EAL"/>
    <property type="match status" value="1"/>
</dbReference>
<gene>
    <name evidence="6" type="ORF">PO878_08870</name>
</gene>
<keyword evidence="7" id="KW-1185">Reference proteome</keyword>
<accession>A0AAE9Y8R2</accession>
<evidence type="ECO:0000259" key="2">
    <source>
        <dbReference type="PROSITE" id="PS50112"/>
    </source>
</evidence>
<dbReference type="SMART" id="SM00267">
    <property type="entry name" value="GGDEF"/>
    <property type="match status" value="1"/>
</dbReference>
<dbReference type="SMART" id="SM00086">
    <property type="entry name" value="PAC"/>
    <property type="match status" value="2"/>
</dbReference>
<dbReference type="CDD" id="cd01948">
    <property type="entry name" value="EAL"/>
    <property type="match status" value="1"/>
</dbReference>
<evidence type="ECO:0000313" key="7">
    <source>
        <dbReference type="Proteomes" id="UP001216390"/>
    </source>
</evidence>
<feature type="compositionally biased region" description="Basic and acidic residues" evidence="1">
    <location>
        <begin position="1"/>
        <end position="15"/>
    </location>
</feature>
<dbReference type="InterPro" id="IPR043128">
    <property type="entry name" value="Rev_trsase/Diguanyl_cyclase"/>
</dbReference>
<dbReference type="InterPro" id="IPR013656">
    <property type="entry name" value="PAS_4"/>
</dbReference>
<dbReference type="NCBIfam" id="TIGR00229">
    <property type="entry name" value="sensory_box"/>
    <property type="match status" value="1"/>
</dbReference>
<organism evidence="6 7">
    <name type="scientific">Iamia majanohamensis</name>
    <dbReference type="NCBI Taxonomy" id="467976"/>
    <lineage>
        <taxon>Bacteria</taxon>
        <taxon>Bacillati</taxon>
        <taxon>Actinomycetota</taxon>
        <taxon>Acidimicrobiia</taxon>
        <taxon>Acidimicrobiales</taxon>
        <taxon>Iamiaceae</taxon>
        <taxon>Iamia</taxon>
    </lineage>
</organism>
<dbReference type="InterPro" id="IPR029787">
    <property type="entry name" value="Nucleotide_cyclase"/>
</dbReference>
<feature type="region of interest" description="Disordered" evidence="1">
    <location>
        <begin position="1"/>
        <end position="25"/>
    </location>
</feature>
<dbReference type="Pfam" id="PF00990">
    <property type="entry name" value="GGDEF"/>
    <property type="match status" value="1"/>
</dbReference>
<feature type="domain" description="EAL" evidence="4">
    <location>
        <begin position="555"/>
        <end position="798"/>
    </location>
</feature>
<dbReference type="CDD" id="cd01949">
    <property type="entry name" value="GGDEF"/>
    <property type="match status" value="1"/>
</dbReference>
<dbReference type="InterPro" id="IPR035919">
    <property type="entry name" value="EAL_sf"/>
</dbReference>
<dbReference type="PROSITE" id="PS50883">
    <property type="entry name" value="EAL"/>
    <property type="match status" value="1"/>
</dbReference>
<name>A0AAE9Y8R2_9ACTN</name>
<dbReference type="InterPro" id="IPR000700">
    <property type="entry name" value="PAS-assoc_C"/>
</dbReference>
<dbReference type="InterPro" id="IPR001633">
    <property type="entry name" value="EAL_dom"/>
</dbReference>
<sequence length="798" mass="85794">MGERESAATVPRDEGPAGGGPVDRPLLHDLLARHPDAHVAAIRDDGIFVAVPDDVPLSPRHRVVAGRSVIDMVVPADAEAVIRAWEEVPATGTSRAAIHLRVAPRQLMDLHFVDARSDHGVLFALFLAAGTEEDDAPPPVTGDLAPAVVPRICRMRKDARAVILHADEAASRMLGFRADQLVGERSLAFIHPDDHALAIGSWMEMLTVPGLTHRVRLRHRRADGTHLWVEMSNENRLGPAGDGEVVSEVLDISEELAAQEALRASERLLREVSDTVPVGLVQLGPDREVVFANHRMRAMSDEARPGAALAAQIALAMPEDRPVLEAALDAVFGEGRPTELELRQRRGQEVRHYQVSLRPLTDDDDAVTGAVGCVTDVTESVRLRDELVRQATVDALSGCHNRAATMATLEALLAEPGRGVGVVFLDLDRFKEVNDTHGHRVGDQVLVSVVERIRAAVRDEQDLVGRLGGDEFLIVSPDAPGPDEALELAERIEAAASHQVVVDGMRIPVAATVGSAWGEGGRSTPERLVADADGAMYAAKSARIAARVGSRWRRRDDDLTDLRRALDDGGLELHHQPLVDLAGRDVRGHEALLRWRRGDQVVGAEAFIGAAVRSGLIVDLGAWVVEHFAATVATHAPRQAPGVRWFVNLSTRELATGASTLLERALGAHGVDPALVVVELTEQGRTVADADAVRGVHHLADLGVGVALDDFGSGWSSLEVLQQLPLTMVKFDRLFLDGLGRGTRAAALVGSVREMCERVGLEVVVEGIEVEAQVTELLHLGVTLGQGHLFGPPLHLTP</sequence>
<dbReference type="Gene3D" id="3.30.450.20">
    <property type="entry name" value="PAS domain"/>
    <property type="match status" value="2"/>
</dbReference>
<dbReference type="InterPro" id="IPR052155">
    <property type="entry name" value="Biofilm_reg_signaling"/>
</dbReference>
<dbReference type="SUPFAM" id="SSF55785">
    <property type="entry name" value="PYP-like sensor domain (PAS domain)"/>
    <property type="match status" value="2"/>
</dbReference>
<dbReference type="Gene3D" id="3.20.20.450">
    <property type="entry name" value="EAL domain"/>
    <property type="match status" value="1"/>
</dbReference>
<evidence type="ECO:0000259" key="3">
    <source>
        <dbReference type="PROSITE" id="PS50113"/>
    </source>
</evidence>
<dbReference type="SMART" id="SM00052">
    <property type="entry name" value="EAL"/>
    <property type="match status" value="1"/>
</dbReference>
<dbReference type="Gene3D" id="3.30.70.270">
    <property type="match status" value="1"/>
</dbReference>
<dbReference type="SUPFAM" id="SSF141868">
    <property type="entry name" value="EAL domain-like"/>
    <property type="match status" value="1"/>
</dbReference>
<feature type="domain" description="PAC" evidence="3">
    <location>
        <begin position="336"/>
        <end position="389"/>
    </location>
</feature>
<evidence type="ECO:0000313" key="6">
    <source>
        <dbReference type="EMBL" id="WCO68835.1"/>
    </source>
</evidence>
<dbReference type="PROSITE" id="PS50887">
    <property type="entry name" value="GGDEF"/>
    <property type="match status" value="1"/>
</dbReference>
<evidence type="ECO:0000259" key="5">
    <source>
        <dbReference type="PROSITE" id="PS50887"/>
    </source>
</evidence>
<dbReference type="InterPro" id="IPR000014">
    <property type="entry name" value="PAS"/>
</dbReference>
<dbReference type="SUPFAM" id="SSF55073">
    <property type="entry name" value="Nucleotide cyclase"/>
    <property type="match status" value="1"/>
</dbReference>
<dbReference type="PROSITE" id="PS50112">
    <property type="entry name" value="PAS"/>
    <property type="match status" value="1"/>
</dbReference>
<dbReference type="KEGG" id="ima:PO878_08870"/>
<dbReference type="PANTHER" id="PTHR44757:SF2">
    <property type="entry name" value="BIOFILM ARCHITECTURE MAINTENANCE PROTEIN MBAA"/>
    <property type="match status" value="1"/>
</dbReference>
<evidence type="ECO:0000259" key="4">
    <source>
        <dbReference type="PROSITE" id="PS50883"/>
    </source>
</evidence>
<dbReference type="InterPro" id="IPR013655">
    <property type="entry name" value="PAS_fold_3"/>
</dbReference>
<dbReference type="Proteomes" id="UP001216390">
    <property type="component" value="Chromosome"/>
</dbReference>
<protein>
    <submittedName>
        <fullName evidence="6">EAL domain-containing protein</fullName>
    </submittedName>
</protein>
<dbReference type="PANTHER" id="PTHR44757">
    <property type="entry name" value="DIGUANYLATE CYCLASE DGCP"/>
    <property type="match status" value="1"/>
</dbReference>
<dbReference type="PROSITE" id="PS50113">
    <property type="entry name" value="PAC"/>
    <property type="match status" value="1"/>
</dbReference>
<reference evidence="6" key="1">
    <citation type="submission" date="2023-01" db="EMBL/GenBank/DDBJ databases">
        <title>The diversity of Class Acidimicrobiia in South China Sea sediment environments and the proposal of Iamia marina sp. nov., a novel species of the genus Iamia.</title>
        <authorList>
            <person name="He Y."/>
            <person name="Tian X."/>
        </authorList>
    </citation>
    <scope>NUCLEOTIDE SEQUENCE</scope>
    <source>
        <strain evidence="6">DSM 19957</strain>
    </source>
</reference>
<dbReference type="Pfam" id="PF08448">
    <property type="entry name" value="PAS_4"/>
    <property type="match status" value="1"/>
</dbReference>
<dbReference type="AlphaFoldDB" id="A0AAE9Y8R2"/>
<feature type="domain" description="PAS" evidence="2">
    <location>
        <begin position="158"/>
        <end position="195"/>
    </location>
</feature>
<dbReference type="EMBL" id="CP116942">
    <property type="protein sequence ID" value="WCO68835.1"/>
    <property type="molecule type" value="Genomic_DNA"/>
</dbReference>
<dbReference type="CDD" id="cd00130">
    <property type="entry name" value="PAS"/>
    <property type="match status" value="2"/>
</dbReference>
<proteinExistence type="predicted"/>
<feature type="domain" description="GGDEF" evidence="5">
    <location>
        <begin position="418"/>
        <end position="551"/>
    </location>
</feature>
<evidence type="ECO:0000256" key="1">
    <source>
        <dbReference type="SAM" id="MobiDB-lite"/>
    </source>
</evidence>
<dbReference type="InterPro" id="IPR035965">
    <property type="entry name" value="PAS-like_dom_sf"/>
</dbReference>
<dbReference type="InterPro" id="IPR001610">
    <property type="entry name" value="PAC"/>
</dbReference>